<organism evidence="9 10">
    <name type="scientific">Actinophytocola glycyrrhizae</name>
    <dbReference type="NCBI Taxonomy" id="2044873"/>
    <lineage>
        <taxon>Bacteria</taxon>
        <taxon>Bacillati</taxon>
        <taxon>Actinomycetota</taxon>
        <taxon>Actinomycetes</taxon>
        <taxon>Pseudonocardiales</taxon>
        <taxon>Pseudonocardiaceae</taxon>
    </lineage>
</organism>
<evidence type="ECO:0000313" key="9">
    <source>
        <dbReference type="EMBL" id="MFC4856579.1"/>
    </source>
</evidence>
<feature type="compositionally biased region" description="Low complexity" evidence="7">
    <location>
        <begin position="11"/>
        <end position="21"/>
    </location>
</feature>
<keyword evidence="3" id="KW-1003">Cell membrane</keyword>
<evidence type="ECO:0000256" key="6">
    <source>
        <dbReference type="ARBA" id="ARBA00023136"/>
    </source>
</evidence>
<dbReference type="PANTHER" id="PTHR33452:SF1">
    <property type="entry name" value="INNER MEMBRANE PROTEIN YPHA-RELATED"/>
    <property type="match status" value="1"/>
</dbReference>
<feature type="transmembrane region" description="Helical" evidence="8">
    <location>
        <begin position="176"/>
        <end position="195"/>
    </location>
</feature>
<name>A0ABV9S6Z0_9PSEU</name>
<keyword evidence="4 8" id="KW-0812">Transmembrane</keyword>
<comment type="similarity">
    <text evidence="2">Belongs to the DoxX family.</text>
</comment>
<comment type="caution">
    <text evidence="9">The sequence shown here is derived from an EMBL/GenBank/DDBJ whole genome shotgun (WGS) entry which is preliminary data.</text>
</comment>
<feature type="transmembrane region" description="Helical" evidence="8">
    <location>
        <begin position="207"/>
        <end position="227"/>
    </location>
</feature>
<keyword evidence="6 8" id="KW-0472">Membrane</keyword>
<evidence type="ECO:0000256" key="8">
    <source>
        <dbReference type="SAM" id="Phobius"/>
    </source>
</evidence>
<dbReference type="Proteomes" id="UP001595859">
    <property type="component" value="Unassembled WGS sequence"/>
</dbReference>
<reference evidence="10" key="1">
    <citation type="journal article" date="2019" name="Int. J. Syst. Evol. Microbiol.">
        <title>The Global Catalogue of Microorganisms (GCM) 10K type strain sequencing project: providing services to taxonomists for standard genome sequencing and annotation.</title>
        <authorList>
            <consortium name="The Broad Institute Genomics Platform"/>
            <consortium name="The Broad Institute Genome Sequencing Center for Infectious Disease"/>
            <person name="Wu L."/>
            <person name="Ma J."/>
        </authorList>
    </citation>
    <scope>NUCLEOTIDE SEQUENCE [LARGE SCALE GENOMIC DNA]</scope>
    <source>
        <strain evidence="10">ZS-22-S1</strain>
    </source>
</reference>
<feature type="transmembrane region" description="Helical" evidence="8">
    <location>
        <begin position="136"/>
        <end position="156"/>
    </location>
</feature>
<evidence type="ECO:0000256" key="7">
    <source>
        <dbReference type="SAM" id="MobiDB-lite"/>
    </source>
</evidence>
<dbReference type="Pfam" id="PF07681">
    <property type="entry name" value="DoxX"/>
    <property type="match status" value="1"/>
</dbReference>
<keyword evidence="5 8" id="KW-1133">Transmembrane helix</keyword>
<keyword evidence="10" id="KW-1185">Reference proteome</keyword>
<evidence type="ECO:0000256" key="3">
    <source>
        <dbReference type="ARBA" id="ARBA00022475"/>
    </source>
</evidence>
<evidence type="ECO:0000256" key="1">
    <source>
        <dbReference type="ARBA" id="ARBA00004651"/>
    </source>
</evidence>
<dbReference type="InterPro" id="IPR032808">
    <property type="entry name" value="DoxX"/>
</dbReference>
<feature type="transmembrane region" description="Helical" evidence="8">
    <location>
        <begin position="111"/>
        <end position="129"/>
    </location>
</feature>
<evidence type="ECO:0000256" key="2">
    <source>
        <dbReference type="ARBA" id="ARBA00006679"/>
    </source>
</evidence>
<evidence type="ECO:0000256" key="4">
    <source>
        <dbReference type="ARBA" id="ARBA00022692"/>
    </source>
</evidence>
<dbReference type="PANTHER" id="PTHR33452">
    <property type="entry name" value="OXIDOREDUCTASE CATD-RELATED"/>
    <property type="match status" value="1"/>
</dbReference>
<sequence>MSTEDDRGYYTTGDSSSTTQSFGRPAGTSSSSMFDDDDAYASAPTTDFSSFDDESPQAASAQTRKPEWHRGLDLGLLVLRLAIGAFFVAHGTDKLFGWFNDGMGMEATRQMLIGFGYTEPGALALVVALSETIGGLLVVLGLFFPAGAAALLGVMANVIVVKGDWNLFLGDVELEMTYAAAAFALLFAGPGRFALDRHTHWWRKAPVYGLVFLVLAAGLTVVTLVVFR</sequence>
<dbReference type="EMBL" id="JBHSIS010000010">
    <property type="protein sequence ID" value="MFC4856579.1"/>
    <property type="molecule type" value="Genomic_DNA"/>
</dbReference>
<proteinExistence type="inferred from homology"/>
<evidence type="ECO:0000313" key="10">
    <source>
        <dbReference type="Proteomes" id="UP001595859"/>
    </source>
</evidence>
<dbReference type="InterPro" id="IPR051907">
    <property type="entry name" value="DoxX-like_oxidoreductase"/>
</dbReference>
<feature type="transmembrane region" description="Helical" evidence="8">
    <location>
        <begin position="74"/>
        <end position="91"/>
    </location>
</feature>
<comment type="subcellular location">
    <subcellularLocation>
        <location evidence="1">Cell membrane</location>
        <topology evidence="1">Multi-pass membrane protein</topology>
    </subcellularLocation>
</comment>
<feature type="region of interest" description="Disordered" evidence="7">
    <location>
        <begin position="1"/>
        <end position="64"/>
    </location>
</feature>
<dbReference type="RefSeq" id="WP_378058541.1">
    <property type="nucleotide sequence ID" value="NZ_JBHSIS010000010.1"/>
</dbReference>
<protein>
    <submittedName>
        <fullName evidence="9">DoxX family protein</fullName>
    </submittedName>
</protein>
<evidence type="ECO:0000256" key="5">
    <source>
        <dbReference type="ARBA" id="ARBA00022989"/>
    </source>
</evidence>
<accession>A0ABV9S6Z0</accession>
<gene>
    <name evidence="9" type="ORF">ACFPCV_24000</name>
</gene>